<dbReference type="GO" id="GO:0004252">
    <property type="term" value="F:serine-type endopeptidase activity"/>
    <property type="evidence" value="ECO:0007669"/>
    <property type="project" value="InterPro"/>
</dbReference>
<dbReference type="InterPro" id="IPR009003">
    <property type="entry name" value="Peptidase_S1_PA"/>
</dbReference>
<protein>
    <recommendedName>
        <fullName evidence="4">Peptidase S1 domain-containing protein</fullName>
    </recommendedName>
</protein>
<dbReference type="InterPro" id="IPR001254">
    <property type="entry name" value="Trypsin_dom"/>
</dbReference>
<evidence type="ECO:0000256" key="1">
    <source>
        <dbReference type="ARBA" id="ARBA00023157"/>
    </source>
</evidence>
<name>A0A6G0U5E1_APHGL</name>
<evidence type="ECO:0000313" key="5">
    <source>
        <dbReference type="EMBL" id="KAE9544341.1"/>
    </source>
</evidence>
<dbReference type="PANTHER" id="PTHR24252">
    <property type="entry name" value="ACROSIN-RELATED"/>
    <property type="match status" value="1"/>
</dbReference>
<dbReference type="InterPro" id="IPR033116">
    <property type="entry name" value="TRYPSIN_SER"/>
</dbReference>
<dbReference type="Gene3D" id="2.40.10.10">
    <property type="entry name" value="Trypsin-like serine proteases"/>
    <property type="match status" value="2"/>
</dbReference>
<dbReference type="InterPro" id="IPR018114">
    <property type="entry name" value="TRYPSIN_HIS"/>
</dbReference>
<organism evidence="5 6">
    <name type="scientific">Aphis glycines</name>
    <name type="common">Soybean aphid</name>
    <dbReference type="NCBI Taxonomy" id="307491"/>
    <lineage>
        <taxon>Eukaryota</taxon>
        <taxon>Metazoa</taxon>
        <taxon>Ecdysozoa</taxon>
        <taxon>Arthropoda</taxon>
        <taxon>Hexapoda</taxon>
        <taxon>Insecta</taxon>
        <taxon>Pterygota</taxon>
        <taxon>Neoptera</taxon>
        <taxon>Paraneoptera</taxon>
        <taxon>Hemiptera</taxon>
        <taxon>Sternorrhyncha</taxon>
        <taxon>Aphidomorpha</taxon>
        <taxon>Aphidoidea</taxon>
        <taxon>Aphididae</taxon>
        <taxon>Aphidini</taxon>
        <taxon>Aphis</taxon>
        <taxon>Aphis</taxon>
    </lineage>
</organism>
<dbReference type="Proteomes" id="UP000475862">
    <property type="component" value="Unassembled WGS sequence"/>
</dbReference>
<dbReference type="PROSITE" id="PS00135">
    <property type="entry name" value="TRYPSIN_SER"/>
    <property type="match status" value="1"/>
</dbReference>
<feature type="signal peptide" evidence="3">
    <location>
        <begin position="1"/>
        <end position="26"/>
    </location>
</feature>
<evidence type="ECO:0000256" key="3">
    <source>
        <dbReference type="SAM" id="SignalP"/>
    </source>
</evidence>
<evidence type="ECO:0000313" key="6">
    <source>
        <dbReference type="Proteomes" id="UP000475862"/>
    </source>
</evidence>
<dbReference type="OrthoDB" id="10012881at2759"/>
<dbReference type="GO" id="GO:0006508">
    <property type="term" value="P:proteolysis"/>
    <property type="evidence" value="ECO:0007669"/>
    <property type="project" value="UniProtKB-KW"/>
</dbReference>
<reference evidence="5 6" key="1">
    <citation type="submission" date="2019-08" db="EMBL/GenBank/DDBJ databases">
        <title>The genome of the soybean aphid Biotype 1, its phylome, world population structure and adaptation to the North American continent.</title>
        <authorList>
            <person name="Giordano R."/>
            <person name="Donthu R.K."/>
            <person name="Hernandez A.G."/>
            <person name="Wright C.L."/>
            <person name="Zimin A.V."/>
        </authorList>
    </citation>
    <scope>NUCLEOTIDE SEQUENCE [LARGE SCALE GENOMIC DNA]</scope>
    <source>
        <tissue evidence="5">Whole aphids</tissue>
    </source>
</reference>
<evidence type="ECO:0000259" key="4">
    <source>
        <dbReference type="PROSITE" id="PS50240"/>
    </source>
</evidence>
<dbReference type="EMBL" id="VYZN01000002">
    <property type="protein sequence ID" value="KAE9544341.1"/>
    <property type="molecule type" value="Genomic_DNA"/>
</dbReference>
<dbReference type="PANTHER" id="PTHR24252:SF7">
    <property type="entry name" value="HYALIN"/>
    <property type="match status" value="1"/>
</dbReference>
<dbReference type="InterPro" id="IPR043504">
    <property type="entry name" value="Peptidase_S1_PA_chymotrypsin"/>
</dbReference>
<keyword evidence="2" id="KW-0378">Hydrolase</keyword>
<comment type="caution">
    <text evidence="5">The sequence shown here is derived from an EMBL/GenBank/DDBJ whole genome shotgun (WGS) entry which is preliminary data.</text>
</comment>
<evidence type="ECO:0000256" key="2">
    <source>
        <dbReference type="RuleBase" id="RU363034"/>
    </source>
</evidence>
<dbReference type="AlphaFoldDB" id="A0A6G0U5E1"/>
<dbReference type="PROSITE" id="PS00134">
    <property type="entry name" value="TRYPSIN_HIS"/>
    <property type="match status" value="1"/>
</dbReference>
<dbReference type="FunFam" id="2.40.10.10:FF:000068">
    <property type="entry name" value="transmembrane protease serine 2"/>
    <property type="match status" value="1"/>
</dbReference>
<keyword evidence="6" id="KW-1185">Reference proteome</keyword>
<keyword evidence="1" id="KW-1015">Disulfide bond</keyword>
<dbReference type="CDD" id="cd00190">
    <property type="entry name" value="Tryp_SPc"/>
    <property type="match status" value="1"/>
</dbReference>
<dbReference type="SMART" id="SM00020">
    <property type="entry name" value="Tryp_SPc"/>
    <property type="match status" value="1"/>
</dbReference>
<keyword evidence="2" id="KW-0720">Serine protease</keyword>
<dbReference type="SUPFAM" id="SSF50494">
    <property type="entry name" value="Trypsin-like serine proteases"/>
    <property type="match status" value="1"/>
</dbReference>
<keyword evidence="3" id="KW-0732">Signal</keyword>
<feature type="chain" id="PRO_5026337640" description="Peptidase S1 domain-containing protein" evidence="3">
    <location>
        <begin position="27"/>
        <end position="361"/>
    </location>
</feature>
<dbReference type="InterPro" id="IPR001314">
    <property type="entry name" value="Peptidase_S1A"/>
</dbReference>
<sequence length="361" mass="40460">MEVSPLQLFSLITSLLCHSVVLQVSARRNVTRHLLYNYGSQKADDGAVDSTCQPCTCGVGYPVTRIVGGSEVRENEYPWMVSLWNTKRKFFCGGSIVTDQYVLTAAHCFSEVPATNYREIHVVLGQTRRPGRLFPGGPHVIRASVVKIHHKYNRLGTNVHDNDIALVKMVRSVKFERTTQSICLPMIRYDYGGLTAAVAGWGQLDEFSSTSLTLRHVTLPVWTEKECAAVPEIEKTGYTPNMMCAGLREGGADSCQGDSGGPLMLYDNTEKITVAVLNTSRVIVQNDSFFRNRIVGYRMRSSKTSWSVHKGRQVSRMDNEKHEGQLPLYKLNAVFVIITIAVKMKFFNQQPLNITTLRVYD</sequence>
<accession>A0A6G0U5E1</accession>
<dbReference type="PRINTS" id="PR00722">
    <property type="entry name" value="CHYMOTRYPSIN"/>
</dbReference>
<feature type="domain" description="Peptidase S1" evidence="4">
    <location>
        <begin position="66"/>
        <end position="306"/>
    </location>
</feature>
<keyword evidence="2" id="KW-0645">Protease</keyword>
<proteinExistence type="predicted"/>
<dbReference type="Pfam" id="PF00089">
    <property type="entry name" value="Trypsin"/>
    <property type="match status" value="1"/>
</dbReference>
<gene>
    <name evidence="5" type="ORF">AGLY_001520</name>
</gene>
<dbReference type="PROSITE" id="PS50240">
    <property type="entry name" value="TRYPSIN_DOM"/>
    <property type="match status" value="1"/>
</dbReference>